<evidence type="ECO:0000313" key="3">
    <source>
        <dbReference type="Proteomes" id="UP000184501"/>
    </source>
</evidence>
<gene>
    <name evidence="2" type="ORF">SAMN05444320_104131</name>
</gene>
<organism evidence="2 3">
    <name type="scientific">Streptoalloteichus hindustanus</name>
    <dbReference type="NCBI Taxonomy" id="2017"/>
    <lineage>
        <taxon>Bacteria</taxon>
        <taxon>Bacillati</taxon>
        <taxon>Actinomycetota</taxon>
        <taxon>Actinomycetes</taxon>
        <taxon>Pseudonocardiales</taxon>
        <taxon>Pseudonocardiaceae</taxon>
        <taxon>Streptoalloteichus</taxon>
    </lineage>
</organism>
<feature type="region of interest" description="Disordered" evidence="1">
    <location>
        <begin position="36"/>
        <end position="66"/>
    </location>
</feature>
<dbReference type="Proteomes" id="UP000184501">
    <property type="component" value="Unassembled WGS sequence"/>
</dbReference>
<proteinExistence type="predicted"/>
<dbReference type="AlphaFoldDB" id="A0A1M5CR47"/>
<dbReference type="EMBL" id="FQVN01000004">
    <property type="protein sequence ID" value="SHF57188.1"/>
    <property type="molecule type" value="Genomic_DNA"/>
</dbReference>
<accession>A0A1M5CR47</accession>
<keyword evidence="3" id="KW-1185">Reference proteome</keyword>
<name>A0A1M5CR47_STRHI</name>
<protein>
    <submittedName>
        <fullName evidence="2">Uncharacterized protein</fullName>
    </submittedName>
</protein>
<evidence type="ECO:0000313" key="2">
    <source>
        <dbReference type="EMBL" id="SHF57188.1"/>
    </source>
</evidence>
<reference evidence="2 3" key="1">
    <citation type="submission" date="2016-11" db="EMBL/GenBank/DDBJ databases">
        <authorList>
            <person name="Jaros S."/>
            <person name="Januszkiewicz K."/>
            <person name="Wedrychowicz H."/>
        </authorList>
    </citation>
    <scope>NUCLEOTIDE SEQUENCE [LARGE SCALE GENOMIC DNA]</scope>
    <source>
        <strain evidence="2 3">DSM 44523</strain>
    </source>
</reference>
<evidence type="ECO:0000256" key="1">
    <source>
        <dbReference type="SAM" id="MobiDB-lite"/>
    </source>
</evidence>
<sequence length="185" mass="19420">MLRDVSTRLPFRGWVYRAALTMLVLTGAFVVATFSSSQSSAEPEDRTPRAPLAPVVDRPVESPTPLPNAVAAQVHSAPAGRTIAHGPNMTVDEFTLNEPATLKGGNAPVRAVARLTITGDFPTRSLDPTVLVDDKPVGRGIAAVDERSISVALTDFPSVRSGSVVKYRYGSGPATTVGQLTLGGK</sequence>